<evidence type="ECO:0000313" key="2">
    <source>
        <dbReference type="EMBL" id="KAF6034883.1"/>
    </source>
</evidence>
<dbReference type="Gene3D" id="2.120.10.30">
    <property type="entry name" value="TolB, C-terminal domain"/>
    <property type="match status" value="1"/>
</dbReference>
<evidence type="ECO:0000313" key="3">
    <source>
        <dbReference type="Proteomes" id="UP000593567"/>
    </source>
</evidence>
<evidence type="ECO:0000256" key="1">
    <source>
        <dbReference type="SAM" id="Coils"/>
    </source>
</evidence>
<keyword evidence="1" id="KW-0175">Coiled coil</keyword>
<dbReference type="SUPFAM" id="SSF63825">
    <property type="entry name" value="YWTD domain"/>
    <property type="match status" value="1"/>
</dbReference>
<dbReference type="EMBL" id="VXIV02000976">
    <property type="protein sequence ID" value="KAF6034883.1"/>
    <property type="molecule type" value="Genomic_DNA"/>
</dbReference>
<organism evidence="2 3">
    <name type="scientific">Bugula neritina</name>
    <name type="common">Brown bryozoan</name>
    <name type="synonym">Sertularia neritina</name>
    <dbReference type="NCBI Taxonomy" id="10212"/>
    <lineage>
        <taxon>Eukaryota</taxon>
        <taxon>Metazoa</taxon>
        <taxon>Spiralia</taxon>
        <taxon>Lophotrochozoa</taxon>
        <taxon>Bryozoa</taxon>
        <taxon>Gymnolaemata</taxon>
        <taxon>Cheilostomatida</taxon>
        <taxon>Flustrina</taxon>
        <taxon>Buguloidea</taxon>
        <taxon>Bugulidae</taxon>
        <taxon>Bugula</taxon>
    </lineage>
</organism>
<sequence>MFETFDFYCSQCLTFYCFRCSKQNYKCLEGRDHKNQMFDEQLKNLHKSKYLKWKETKESEINKITLKQSQLVSEMKDKVASMQGVENIDAVFAEVTKLKLEIQSLNKQLVEQKAVTSEYEASIDQLSDADYIRVIDQLTKNSCSTDIRLGEKVTIVLVRCYYDISLSGDKLLAATHNGFDVIKFAKGKTLPSTEKGAPLNAMFYNNFIYALCKEALPSKTRNVVVFDTSYQEVNRWPAPDSAHISHLAVANNKVYVPFPAESQLCVYSTSTGSVLTSVQHAAFKKPTYLCAGPQNSLLISDHLANKIHKLDCNEDLLTWTSDSIENPVGICYSAASGEVWVWSNMTHSIKALCQKSGK</sequence>
<dbReference type="OrthoDB" id="111250at2759"/>
<gene>
    <name evidence="2" type="ORF">EB796_006809</name>
</gene>
<reference evidence="2" key="1">
    <citation type="submission" date="2020-06" db="EMBL/GenBank/DDBJ databases">
        <title>Draft genome of Bugula neritina, a colonial animal packing powerful symbionts and potential medicines.</title>
        <authorList>
            <person name="Rayko M."/>
        </authorList>
    </citation>
    <scope>NUCLEOTIDE SEQUENCE [LARGE SCALE GENOMIC DNA]</scope>
    <source>
        <strain evidence="2">Kwan_BN1</strain>
    </source>
</reference>
<accession>A0A7J7K9H0</accession>
<dbReference type="AlphaFoldDB" id="A0A7J7K9H0"/>
<feature type="coiled-coil region" evidence="1">
    <location>
        <begin position="88"/>
        <end position="115"/>
    </location>
</feature>
<comment type="caution">
    <text evidence="2">The sequence shown here is derived from an EMBL/GenBank/DDBJ whole genome shotgun (WGS) entry which is preliminary data.</text>
</comment>
<dbReference type="InterPro" id="IPR011042">
    <property type="entry name" value="6-blade_b-propeller_TolB-like"/>
</dbReference>
<dbReference type="Proteomes" id="UP000593567">
    <property type="component" value="Unassembled WGS sequence"/>
</dbReference>
<name>A0A7J7K9H0_BUGNE</name>
<protein>
    <submittedName>
        <fullName evidence="2">Uncharacterized protein</fullName>
    </submittedName>
</protein>
<proteinExistence type="predicted"/>
<keyword evidence="3" id="KW-1185">Reference proteome</keyword>